<dbReference type="InterPro" id="IPR011701">
    <property type="entry name" value="MFS"/>
</dbReference>
<evidence type="ECO:0000256" key="6">
    <source>
        <dbReference type="SAM" id="Phobius"/>
    </source>
</evidence>
<keyword evidence="2 6" id="KW-0812">Transmembrane</keyword>
<feature type="transmembrane region" description="Helical" evidence="6">
    <location>
        <begin position="384"/>
        <end position="402"/>
    </location>
</feature>
<keyword evidence="3 6" id="KW-1133">Transmembrane helix</keyword>
<comment type="subcellular location">
    <subcellularLocation>
        <location evidence="1">Membrane</location>
        <topology evidence="1">Multi-pass membrane protein</topology>
    </subcellularLocation>
</comment>
<feature type="transmembrane region" description="Helical" evidence="6">
    <location>
        <begin position="211"/>
        <end position="231"/>
    </location>
</feature>
<feature type="domain" description="Major facilitator superfamily (MFS) profile" evidence="7">
    <location>
        <begin position="70"/>
        <end position="529"/>
    </location>
</feature>
<feature type="transmembrane region" description="Helical" evidence="6">
    <location>
        <begin position="477"/>
        <end position="496"/>
    </location>
</feature>
<feature type="transmembrane region" description="Helical" evidence="6">
    <location>
        <begin position="440"/>
        <end position="465"/>
    </location>
</feature>
<dbReference type="Proteomes" id="UP000271974">
    <property type="component" value="Unassembled WGS sequence"/>
</dbReference>
<proteinExistence type="predicted"/>
<dbReference type="Pfam" id="PF07690">
    <property type="entry name" value="MFS_1"/>
    <property type="match status" value="1"/>
</dbReference>
<feature type="transmembrane region" description="Helical" evidence="6">
    <location>
        <begin position="175"/>
        <end position="199"/>
    </location>
</feature>
<dbReference type="InterPro" id="IPR020846">
    <property type="entry name" value="MFS_dom"/>
</dbReference>
<evidence type="ECO:0000313" key="9">
    <source>
        <dbReference type="Proteomes" id="UP000271974"/>
    </source>
</evidence>
<dbReference type="Gene3D" id="1.20.1250.20">
    <property type="entry name" value="MFS general substrate transporter like domains"/>
    <property type="match status" value="1"/>
</dbReference>
<evidence type="ECO:0000256" key="1">
    <source>
        <dbReference type="ARBA" id="ARBA00004141"/>
    </source>
</evidence>
<dbReference type="SUPFAM" id="SSF103473">
    <property type="entry name" value="MFS general substrate transporter"/>
    <property type="match status" value="1"/>
</dbReference>
<dbReference type="AlphaFoldDB" id="A0A433T524"/>
<feature type="region of interest" description="Disordered" evidence="5">
    <location>
        <begin position="553"/>
        <end position="589"/>
    </location>
</feature>
<dbReference type="STRING" id="188477.A0A433T524"/>
<sequence length="589" mass="65341">MGSYQRRQCLFLMLPVLDCAFHIMSFIFIGKFVPHKCANVSKWESTSSSGRLNFSHRIRNTSEDLSPRLLVTMGTCSITVTNQSEQIYHGACLNGYEYAEPVDRSFVSEWDLVCEKEALPDLSQTVMSLGMMCGAFLFTVLADKFGRKPTYVICHICLLSIALVIAFVPDFATFLVLRFLLGALQQGTALTSWILMLELLPTSKREWPSRVGVFVWPSGLLLLGLVCFLCRDLSWRYTELVLASFSCYSLIQWWLVDESIRWFTVNGKTSKAEQIIAKAAKKNRVDTVEVLGKYRSAGYDLSLTVNPKETAHVQIDGLSVKRPSVVTAPSQPPGRDQIFSAFVKNKHILKLIVIICFMWFTDSLAYMTLIFTSQSLTDDFYQGYILNVLVELPAGFVFSIFINRIGRRYCAIAAHQISGVALLVLVLLANIPAAAGIPGIHILFIVSSLVAKFGVTLGFAVLWLYTPELFPTTIRTTAFGLASLVSRVAGMVAPYSRTISRHFPWAPGATLSVLCLGVSVLVKFLPETQGHDLPQTVAEMELWLQDSQGRRAEGTRVGDAAHNTQANGATENTRTGGAAENQAFEEEKF</sequence>
<feature type="compositionally biased region" description="Polar residues" evidence="5">
    <location>
        <begin position="562"/>
        <end position="575"/>
    </location>
</feature>
<dbReference type="OrthoDB" id="6100430at2759"/>
<evidence type="ECO:0000259" key="7">
    <source>
        <dbReference type="PROSITE" id="PS50850"/>
    </source>
</evidence>
<protein>
    <recommendedName>
        <fullName evidence="7">Major facilitator superfamily (MFS) profile domain-containing protein</fullName>
    </recommendedName>
</protein>
<dbReference type="InterPro" id="IPR036259">
    <property type="entry name" value="MFS_trans_sf"/>
</dbReference>
<dbReference type="GO" id="GO:0016020">
    <property type="term" value="C:membrane"/>
    <property type="evidence" value="ECO:0007669"/>
    <property type="project" value="UniProtKB-SubCell"/>
</dbReference>
<dbReference type="PANTHER" id="PTHR24064">
    <property type="entry name" value="SOLUTE CARRIER FAMILY 22 MEMBER"/>
    <property type="match status" value="1"/>
</dbReference>
<gene>
    <name evidence="8" type="ORF">EGW08_015607</name>
</gene>
<feature type="transmembrane region" description="Helical" evidence="6">
    <location>
        <begin position="348"/>
        <end position="372"/>
    </location>
</feature>
<evidence type="ECO:0000256" key="5">
    <source>
        <dbReference type="SAM" id="MobiDB-lite"/>
    </source>
</evidence>
<keyword evidence="9" id="KW-1185">Reference proteome</keyword>
<feature type="transmembrane region" description="Helical" evidence="6">
    <location>
        <begin position="149"/>
        <end position="169"/>
    </location>
</feature>
<reference evidence="8 9" key="1">
    <citation type="submission" date="2019-01" db="EMBL/GenBank/DDBJ databases">
        <title>A draft genome assembly of the solar-powered sea slug Elysia chlorotica.</title>
        <authorList>
            <person name="Cai H."/>
            <person name="Li Q."/>
            <person name="Fang X."/>
            <person name="Li J."/>
            <person name="Curtis N.E."/>
            <person name="Altenburger A."/>
            <person name="Shibata T."/>
            <person name="Feng M."/>
            <person name="Maeda T."/>
            <person name="Schwartz J.A."/>
            <person name="Shigenobu S."/>
            <person name="Lundholm N."/>
            <person name="Nishiyama T."/>
            <person name="Yang H."/>
            <person name="Hasebe M."/>
            <person name="Li S."/>
            <person name="Pierce S.K."/>
            <person name="Wang J."/>
        </authorList>
    </citation>
    <scope>NUCLEOTIDE SEQUENCE [LARGE SCALE GENOMIC DNA]</scope>
    <source>
        <strain evidence="8">EC2010</strain>
        <tissue evidence="8">Whole organism of an adult</tissue>
    </source>
</reference>
<comment type="caution">
    <text evidence="8">The sequence shown here is derived from an EMBL/GenBank/DDBJ whole genome shotgun (WGS) entry which is preliminary data.</text>
</comment>
<dbReference type="PROSITE" id="PS50850">
    <property type="entry name" value="MFS"/>
    <property type="match status" value="1"/>
</dbReference>
<keyword evidence="4 6" id="KW-0472">Membrane</keyword>
<feature type="transmembrane region" description="Helical" evidence="6">
    <location>
        <begin position="125"/>
        <end position="142"/>
    </location>
</feature>
<name>A0A433T524_ELYCH</name>
<evidence type="ECO:0000313" key="8">
    <source>
        <dbReference type="EMBL" id="RUS76631.1"/>
    </source>
</evidence>
<accession>A0A433T524</accession>
<dbReference type="GO" id="GO:0022857">
    <property type="term" value="F:transmembrane transporter activity"/>
    <property type="evidence" value="ECO:0007669"/>
    <property type="project" value="InterPro"/>
</dbReference>
<feature type="transmembrane region" description="Helical" evidence="6">
    <location>
        <begin position="409"/>
        <end position="428"/>
    </location>
</feature>
<evidence type="ECO:0000256" key="4">
    <source>
        <dbReference type="ARBA" id="ARBA00023136"/>
    </source>
</evidence>
<evidence type="ECO:0000256" key="3">
    <source>
        <dbReference type="ARBA" id="ARBA00022989"/>
    </source>
</evidence>
<feature type="transmembrane region" description="Helical" evidence="6">
    <location>
        <begin position="12"/>
        <end position="33"/>
    </location>
</feature>
<evidence type="ECO:0000256" key="2">
    <source>
        <dbReference type="ARBA" id="ARBA00022692"/>
    </source>
</evidence>
<organism evidence="8 9">
    <name type="scientific">Elysia chlorotica</name>
    <name type="common">Eastern emerald elysia</name>
    <name type="synonym">Sea slug</name>
    <dbReference type="NCBI Taxonomy" id="188477"/>
    <lineage>
        <taxon>Eukaryota</taxon>
        <taxon>Metazoa</taxon>
        <taxon>Spiralia</taxon>
        <taxon>Lophotrochozoa</taxon>
        <taxon>Mollusca</taxon>
        <taxon>Gastropoda</taxon>
        <taxon>Heterobranchia</taxon>
        <taxon>Euthyneura</taxon>
        <taxon>Panpulmonata</taxon>
        <taxon>Sacoglossa</taxon>
        <taxon>Placobranchoidea</taxon>
        <taxon>Plakobranchidae</taxon>
        <taxon>Elysia</taxon>
    </lineage>
</organism>
<dbReference type="EMBL" id="RQTK01000648">
    <property type="protein sequence ID" value="RUS76631.1"/>
    <property type="molecule type" value="Genomic_DNA"/>
</dbReference>
<feature type="transmembrane region" description="Helical" evidence="6">
    <location>
        <begin position="502"/>
        <end position="525"/>
    </location>
</feature>